<dbReference type="SUPFAM" id="SSF51206">
    <property type="entry name" value="cAMP-binding domain-like"/>
    <property type="match status" value="1"/>
</dbReference>
<dbReference type="PROSITE" id="PS50042">
    <property type="entry name" value="CNMP_BINDING_3"/>
    <property type="match status" value="1"/>
</dbReference>
<organism evidence="7 8">
    <name type="scientific">Mycolicibacterium madagascariense</name>
    <dbReference type="NCBI Taxonomy" id="212765"/>
    <lineage>
        <taxon>Bacteria</taxon>
        <taxon>Bacillati</taxon>
        <taxon>Actinomycetota</taxon>
        <taxon>Actinomycetes</taxon>
        <taxon>Mycobacteriales</taxon>
        <taxon>Mycobacteriaceae</taxon>
        <taxon>Mycolicibacterium</taxon>
    </lineage>
</organism>
<dbReference type="InterPro" id="IPR014710">
    <property type="entry name" value="RmlC-like_jellyroll"/>
</dbReference>
<dbReference type="InterPro" id="IPR049142">
    <property type="entry name" value="MS_channel_1st"/>
</dbReference>
<dbReference type="GO" id="GO:0016020">
    <property type="term" value="C:membrane"/>
    <property type="evidence" value="ECO:0007669"/>
    <property type="project" value="UniProtKB-SubCell"/>
</dbReference>
<dbReference type="EMBL" id="AP022610">
    <property type="protein sequence ID" value="BBZ28700.1"/>
    <property type="molecule type" value="Genomic_DNA"/>
</dbReference>
<keyword evidence="2 5" id="KW-0812">Transmembrane</keyword>
<dbReference type="Pfam" id="PF00924">
    <property type="entry name" value="MS_channel_2nd"/>
    <property type="match status" value="1"/>
</dbReference>
<dbReference type="KEGG" id="mmag:MMAD_29950"/>
<name>A0A7I7XHM6_9MYCO</name>
<feature type="transmembrane region" description="Helical" evidence="5">
    <location>
        <begin position="143"/>
        <end position="173"/>
    </location>
</feature>
<feature type="domain" description="Cyclic nucleotide-binding" evidence="6">
    <location>
        <begin position="338"/>
        <end position="453"/>
    </location>
</feature>
<evidence type="ECO:0000256" key="4">
    <source>
        <dbReference type="ARBA" id="ARBA00023136"/>
    </source>
</evidence>
<dbReference type="RefSeq" id="WP_163738533.1">
    <property type="nucleotide sequence ID" value="NZ_AP022610.1"/>
</dbReference>
<keyword evidence="4 5" id="KW-0472">Membrane</keyword>
<dbReference type="Gene3D" id="2.30.30.60">
    <property type="match status" value="1"/>
</dbReference>
<comment type="subcellular location">
    <subcellularLocation>
        <location evidence="1">Membrane</location>
    </subcellularLocation>
</comment>
<protein>
    <submittedName>
        <fullName evidence="7">Membrane protein</fullName>
    </submittedName>
</protein>
<dbReference type="Pfam" id="PF21088">
    <property type="entry name" value="MS_channel_1st"/>
    <property type="match status" value="1"/>
</dbReference>
<dbReference type="SMART" id="SM00100">
    <property type="entry name" value="cNMP"/>
    <property type="match status" value="1"/>
</dbReference>
<dbReference type="InterPro" id="IPR000595">
    <property type="entry name" value="cNMP-bd_dom"/>
</dbReference>
<dbReference type="Gene3D" id="1.10.287.1260">
    <property type="match status" value="1"/>
</dbReference>
<proteinExistence type="predicted"/>
<sequence length="466" mass="50304">MTPVVDSSWFYWAVGVAIGLPICLVALTELRVALTRRSSGLARPVGMIRNYVLPLAALLLLLVKATEVPAQATPVRIVSTVLGFVVLVLVLSGLNATFFQGAPEGSWRNRLPSIFLDVARFVVIAVGLAIIFSYIWGANVGGLFTALGITSIVLGLTLQNSVGQIISGLLLLFEQPFRIGDWVDTPSARGRVVEVNWRATHIDTGSGLQIMPNSVLAAASFTNLSRPTGEHTLSVTTEFGETDPPDDVCRLLERVAADLPQLRPGAVPTSAVAGAGEYQTSIPLRSPADAALAKTTFLRWIWYAARRSGLRLGGVEDDFATPERVERSLRIVAPTLRLNDSDRETLLAGARLTRYGADETIQSPGQIPTRMTFIVNGRVRLVAKRVDGAVVPVRTVDAGDFIGSTALTREPVTSGAYAVDEVTVLQVDREHMEQLVLRKPLLLQDIGRTIEERDDDVRRALAAAGD</sequence>
<dbReference type="Proteomes" id="UP000466517">
    <property type="component" value="Chromosome"/>
</dbReference>
<dbReference type="InterPro" id="IPR023408">
    <property type="entry name" value="MscS_beta-dom_sf"/>
</dbReference>
<dbReference type="InterPro" id="IPR010920">
    <property type="entry name" value="LSM_dom_sf"/>
</dbReference>
<keyword evidence="8" id="KW-1185">Reference proteome</keyword>
<evidence type="ECO:0000313" key="7">
    <source>
        <dbReference type="EMBL" id="BBZ28700.1"/>
    </source>
</evidence>
<reference evidence="7 8" key="1">
    <citation type="journal article" date="2019" name="Emerg. Microbes Infect.">
        <title>Comprehensive subspecies identification of 175 nontuberculous mycobacteria species based on 7547 genomic profiles.</title>
        <authorList>
            <person name="Matsumoto Y."/>
            <person name="Kinjo T."/>
            <person name="Motooka D."/>
            <person name="Nabeya D."/>
            <person name="Jung N."/>
            <person name="Uechi K."/>
            <person name="Horii T."/>
            <person name="Iida T."/>
            <person name="Fujita J."/>
            <person name="Nakamura S."/>
        </authorList>
    </citation>
    <scope>NUCLEOTIDE SEQUENCE [LARGE SCALE GENOMIC DNA]</scope>
    <source>
        <strain evidence="7 8">JCM 13574</strain>
    </source>
</reference>
<feature type="transmembrane region" description="Helical" evidence="5">
    <location>
        <begin position="12"/>
        <end position="34"/>
    </location>
</feature>
<dbReference type="InterPro" id="IPR018490">
    <property type="entry name" value="cNMP-bd_dom_sf"/>
</dbReference>
<dbReference type="PANTHER" id="PTHR30566">
    <property type="entry name" value="YNAI-RELATED MECHANOSENSITIVE ION CHANNEL"/>
    <property type="match status" value="1"/>
</dbReference>
<dbReference type="AlphaFoldDB" id="A0A7I7XHM6"/>
<evidence type="ECO:0000256" key="1">
    <source>
        <dbReference type="ARBA" id="ARBA00004370"/>
    </source>
</evidence>
<evidence type="ECO:0000256" key="5">
    <source>
        <dbReference type="SAM" id="Phobius"/>
    </source>
</evidence>
<gene>
    <name evidence="7" type="ORF">MMAD_29950</name>
</gene>
<dbReference type="InterPro" id="IPR016846">
    <property type="entry name" value="cNMP-bd_ion_channel"/>
</dbReference>
<dbReference type="GO" id="GO:0055085">
    <property type="term" value="P:transmembrane transport"/>
    <property type="evidence" value="ECO:0007669"/>
    <property type="project" value="InterPro"/>
</dbReference>
<evidence type="ECO:0000256" key="2">
    <source>
        <dbReference type="ARBA" id="ARBA00022692"/>
    </source>
</evidence>
<dbReference type="SUPFAM" id="SSF50182">
    <property type="entry name" value="Sm-like ribonucleoproteins"/>
    <property type="match status" value="1"/>
</dbReference>
<dbReference type="PANTHER" id="PTHR30566:SF25">
    <property type="entry name" value="INNER MEMBRANE PROTEIN"/>
    <property type="match status" value="1"/>
</dbReference>
<evidence type="ECO:0000256" key="3">
    <source>
        <dbReference type="ARBA" id="ARBA00022989"/>
    </source>
</evidence>
<feature type="transmembrane region" description="Helical" evidence="5">
    <location>
        <begin position="77"/>
        <end position="98"/>
    </location>
</feature>
<accession>A0A7I7XHM6</accession>
<dbReference type="Pfam" id="PF00027">
    <property type="entry name" value="cNMP_binding"/>
    <property type="match status" value="1"/>
</dbReference>
<dbReference type="PIRSF" id="PIRSF026673">
    <property type="entry name" value="UCP026673_ion_chan"/>
    <property type="match status" value="1"/>
</dbReference>
<evidence type="ECO:0000313" key="8">
    <source>
        <dbReference type="Proteomes" id="UP000466517"/>
    </source>
</evidence>
<dbReference type="CDD" id="cd00038">
    <property type="entry name" value="CAP_ED"/>
    <property type="match status" value="1"/>
</dbReference>
<dbReference type="Gene3D" id="2.60.120.10">
    <property type="entry name" value="Jelly Rolls"/>
    <property type="match status" value="1"/>
</dbReference>
<evidence type="ECO:0000259" key="6">
    <source>
        <dbReference type="PROSITE" id="PS50042"/>
    </source>
</evidence>
<dbReference type="InterPro" id="IPR006685">
    <property type="entry name" value="MscS_channel_2nd"/>
</dbReference>
<feature type="transmembrane region" description="Helical" evidence="5">
    <location>
        <begin position="118"/>
        <end position="137"/>
    </location>
</feature>
<keyword evidence="3 5" id="KW-1133">Transmembrane helix</keyword>